<gene>
    <name evidence="1" type="ORF">GCM10011594_09240</name>
</gene>
<reference evidence="1" key="1">
    <citation type="journal article" date="2014" name="Int. J. Syst. Evol. Microbiol.">
        <title>Complete genome sequence of Corynebacterium casei LMG S-19264T (=DSM 44701T), isolated from a smear-ripened cheese.</title>
        <authorList>
            <consortium name="US DOE Joint Genome Institute (JGI-PGF)"/>
            <person name="Walter F."/>
            <person name="Albersmeier A."/>
            <person name="Kalinowski J."/>
            <person name="Ruckert C."/>
        </authorList>
    </citation>
    <scope>NUCLEOTIDE SEQUENCE</scope>
    <source>
        <strain evidence="1">CGMCC 4.7308</strain>
    </source>
</reference>
<reference evidence="1" key="2">
    <citation type="submission" date="2020-09" db="EMBL/GenBank/DDBJ databases">
        <authorList>
            <person name="Sun Q."/>
            <person name="Zhou Y."/>
        </authorList>
    </citation>
    <scope>NUCLEOTIDE SEQUENCE</scope>
    <source>
        <strain evidence="1">CGMCC 4.7308</strain>
    </source>
</reference>
<dbReference type="AlphaFoldDB" id="A0A917SP82"/>
<protein>
    <submittedName>
        <fullName evidence="1">Uncharacterized protein</fullName>
    </submittedName>
</protein>
<dbReference type="EMBL" id="BMNA01000002">
    <property type="protein sequence ID" value="GGL91615.1"/>
    <property type="molecule type" value="Genomic_DNA"/>
</dbReference>
<sequence length="57" mass="5864">MRRSRVEVDDTAYQAAGFGCGAVRQPLPAAQWDRVTDAASVAAPVTPRTPPPAAAAA</sequence>
<dbReference type="Proteomes" id="UP000655208">
    <property type="component" value="Unassembled WGS sequence"/>
</dbReference>
<name>A0A917SP82_9ACTN</name>
<accession>A0A917SP82</accession>
<comment type="caution">
    <text evidence="1">The sequence shown here is derived from an EMBL/GenBank/DDBJ whole genome shotgun (WGS) entry which is preliminary data.</text>
</comment>
<keyword evidence="2" id="KW-1185">Reference proteome</keyword>
<evidence type="ECO:0000313" key="2">
    <source>
        <dbReference type="Proteomes" id="UP000655208"/>
    </source>
</evidence>
<evidence type="ECO:0000313" key="1">
    <source>
        <dbReference type="EMBL" id="GGL91615.1"/>
    </source>
</evidence>
<organism evidence="1 2">
    <name type="scientific">Nakamurella endophytica</name>
    <dbReference type="NCBI Taxonomy" id="1748367"/>
    <lineage>
        <taxon>Bacteria</taxon>
        <taxon>Bacillati</taxon>
        <taxon>Actinomycetota</taxon>
        <taxon>Actinomycetes</taxon>
        <taxon>Nakamurellales</taxon>
        <taxon>Nakamurellaceae</taxon>
        <taxon>Nakamurella</taxon>
    </lineage>
</organism>
<proteinExistence type="predicted"/>